<evidence type="ECO:0000313" key="5">
    <source>
        <dbReference type="EMBL" id="CAE7390814.1"/>
    </source>
</evidence>
<reference evidence="5" key="1">
    <citation type="submission" date="2021-02" db="EMBL/GenBank/DDBJ databases">
        <authorList>
            <person name="Dougan E. K."/>
            <person name="Rhodes N."/>
            <person name="Thang M."/>
            <person name="Chan C."/>
        </authorList>
    </citation>
    <scope>NUCLEOTIDE SEQUENCE</scope>
</reference>
<dbReference type="EMBL" id="CAJNDS010002246">
    <property type="protein sequence ID" value="CAE7390814.1"/>
    <property type="molecule type" value="Genomic_DNA"/>
</dbReference>
<dbReference type="GO" id="GO:0070573">
    <property type="term" value="F:metallodipeptidase activity"/>
    <property type="evidence" value="ECO:0007669"/>
    <property type="project" value="TreeGrafter"/>
</dbReference>
<organism evidence="5 6">
    <name type="scientific">Symbiodinium natans</name>
    <dbReference type="NCBI Taxonomy" id="878477"/>
    <lineage>
        <taxon>Eukaryota</taxon>
        <taxon>Sar</taxon>
        <taxon>Alveolata</taxon>
        <taxon>Dinophyceae</taxon>
        <taxon>Suessiales</taxon>
        <taxon>Symbiodiniaceae</taxon>
        <taxon>Symbiodinium</taxon>
    </lineage>
</organism>
<dbReference type="Gene3D" id="3.40.50.10140">
    <property type="entry name" value="Toll/interleukin-1 receptor homology (TIR) domain"/>
    <property type="match status" value="1"/>
</dbReference>
<evidence type="ECO:0000256" key="1">
    <source>
        <dbReference type="SAM" id="MobiDB-lite"/>
    </source>
</evidence>
<sequence length="903" mass="98773">MAMALFQTTSQPSPPLVLLFTVKEEVSLDGARAATAELLPNRWLLNLDSEEYGILYIGSAGGATDVLWAKVHRVPLGQDLEVYDLAVDGLAGGHSGADIHLGRQNALKVAAKAASLLFQREPAGQLIDFWGGDKDNAIPRRAVARVGLPSKKVSGLQEALRDHEAQLRGDLQEKDHGLKLSLKAPGALEWPQALHEATRDSLLRLLEALPHGPLRYSSEVPGLVETSNNVASVSIGASVVNVTHFARSAVDAELDAFRRTVKDLAAATGFQASYGVQLPGWAPNAKSRLLELSKEVFLQLEGREAEVAAIHAGLECGVFAEKLRGIDMISFGPDVQVNFCPALMTSSAALDDTVPEEHRAAPEEHEAVREEGEAVPEQEEAVMITLSQASDLSSEGTGPAEQPGLANLIGVVVGMELYNENLLRAVPAWVALRQLGKMLRRSEAQNKTEAALAEMFALSHLGHKVSRIKEFWSHSWHGRVPSKIFLLLMLKNGCAAVALGLLTAFLVAFLTYEDLLPGWYKMPRISPQGEIKISPWCLLSGLVVSSLTLFFWRSGDPVFLDQVCIHQGDAVLKAQALTQLGAFLKNSRKLVVVWDQTYLSRAWCVFELAAFLHSHRHDKLVQIEVKPTAFAWAVFVMVLGGVLLLAMEMCLPSGDLFFLIRVLYMIAWSVLVARLFEDFSRSVFVAEEQFRTFRWHGVTCHCCSVNHLLPDGRPIPCDREILGTCIVEWFGSVEAFDESVRTQVRGEFLGPVTRGFPLGFRWLIGANSYIAWSFADSVACRAGAGNQAMAISYLITAVAWWLWISPASYLCYARVAQWMERKRWEKVRSPTLCAVVVIGYCACVMNAGLPHLYFASCYRALADPVHAGLAFAGTTLCLAVAAYSLLAGPRTCRRAAQKLGGPA</sequence>
<dbReference type="GO" id="GO:0005829">
    <property type="term" value="C:cytosol"/>
    <property type="evidence" value="ECO:0007669"/>
    <property type="project" value="TreeGrafter"/>
</dbReference>
<proteinExistence type="predicted"/>
<feature type="domain" description="TIR" evidence="3">
    <location>
        <begin position="563"/>
        <end position="623"/>
    </location>
</feature>
<dbReference type="SUPFAM" id="SSF53187">
    <property type="entry name" value="Zn-dependent exopeptidases"/>
    <property type="match status" value="1"/>
</dbReference>
<evidence type="ECO:0000259" key="3">
    <source>
        <dbReference type="Pfam" id="PF01582"/>
    </source>
</evidence>
<feature type="transmembrane region" description="Helical" evidence="2">
    <location>
        <begin position="832"/>
        <end position="853"/>
    </location>
</feature>
<dbReference type="InterPro" id="IPR001160">
    <property type="entry name" value="Peptidase_M20C"/>
</dbReference>
<evidence type="ECO:0000256" key="2">
    <source>
        <dbReference type="SAM" id="Phobius"/>
    </source>
</evidence>
<keyword evidence="2" id="KW-0812">Transmembrane</keyword>
<dbReference type="GO" id="GO:0006508">
    <property type="term" value="P:proteolysis"/>
    <property type="evidence" value="ECO:0007669"/>
    <property type="project" value="InterPro"/>
</dbReference>
<keyword evidence="2" id="KW-0472">Membrane</keyword>
<evidence type="ECO:0000313" key="6">
    <source>
        <dbReference type="Proteomes" id="UP000604046"/>
    </source>
</evidence>
<dbReference type="Pfam" id="PF01582">
    <property type="entry name" value="TIR"/>
    <property type="match status" value="1"/>
</dbReference>
<comment type="caution">
    <text evidence="5">The sequence shown here is derived from an EMBL/GenBank/DDBJ whole genome shotgun (WGS) entry which is preliminary data.</text>
</comment>
<feature type="transmembrane region" description="Helical" evidence="2">
    <location>
        <begin position="629"/>
        <end position="646"/>
    </location>
</feature>
<feature type="transmembrane region" description="Helical" evidence="2">
    <location>
        <begin position="791"/>
        <end position="812"/>
    </location>
</feature>
<dbReference type="Pfam" id="PF07687">
    <property type="entry name" value="M20_dimer"/>
    <property type="match status" value="1"/>
</dbReference>
<feature type="region of interest" description="Disordered" evidence="1">
    <location>
        <begin position="354"/>
        <end position="376"/>
    </location>
</feature>
<dbReference type="InterPro" id="IPR011650">
    <property type="entry name" value="Peptidase_M20_dimer"/>
</dbReference>
<dbReference type="Gene3D" id="3.40.630.10">
    <property type="entry name" value="Zn peptidases"/>
    <property type="match status" value="2"/>
</dbReference>
<gene>
    <name evidence="5" type="primary">pepD</name>
    <name evidence="5" type="ORF">SNAT2548_LOCUS21300</name>
</gene>
<dbReference type="OrthoDB" id="191370at2759"/>
<dbReference type="Proteomes" id="UP000604046">
    <property type="component" value="Unassembled WGS sequence"/>
</dbReference>
<dbReference type="AlphaFoldDB" id="A0A812Q8W2"/>
<name>A0A812Q8W2_9DINO</name>
<dbReference type="SUPFAM" id="SSF52200">
    <property type="entry name" value="Toll/Interleukin receptor TIR domain"/>
    <property type="match status" value="1"/>
</dbReference>
<dbReference type="PRINTS" id="PR00934">
    <property type="entry name" value="XHISDIPTASE"/>
</dbReference>
<protein>
    <submittedName>
        <fullName evidence="5">PepD protein</fullName>
    </submittedName>
</protein>
<evidence type="ECO:0000259" key="4">
    <source>
        <dbReference type="Pfam" id="PF07687"/>
    </source>
</evidence>
<feature type="transmembrane region" description="Helical" evidence="2">
    <location>
        <begin position="865"/>
        <end position="886"/>
    </location>
</feature>
<dbReference type="GO" id="GO:0007165">
    <property type="term" value="P:signal transduction"/>
    <property type="evidence" value="ECO:0007669"/>
    <property type="project" value="InterPro"/>
</dbReference>
<feature type="domain" description="Peptidase M20 dimerisation" evidence="4">
    <location>
        <begin position="88"/>
        <end position="165"/>
    </location>
</feature>
<dbReference type="PANTHER" id="PTHR43501:SF1">
    <property type="entry name" value="CYTOSOL NON-SPECIFIC DIPEPTIDASE"/>
    <property type="match status" value="1"/>
</dbReference>
<accession>A0A812Q8W2</accession>
<keyword evidence="2" id="KW-1133">Transmembrane helix</keyword>
<feature type="transmembrane region" description="Helical" evidence="2">
    <location>
        <begin position="484"/>
        <end position="512"/>
    </location>
</feature>
<dbReference type="InterPro" id="IPR000157">
    <property type="entry name" value="TIR_dom"/>
</dbReference>
<keyword evidence="6" id="KW-1185">Reference proteome</keyword>
<feature type="compositionally biased region" description="Basic and acidic residues" evidence="1">
    <location>
        <begin position="355"/>
        <end position="372"/>
    </location>
</feature>
<dbReference type="PANTHER" id="PTHR43501">
    <property type="entry name" value="CYTOSOL NON-SPECIFIC DIPEPTIDASE"/>
    <property type="match status" value="1"/>
</dbReference>
<feature type="transmembrane region" description="Helical" evidence="2">
    <location>
        <begin position="658"/>
        <end position="676"/>
    </location>
</feature>
<dbReference type="InterPro" id="IPR035897">
    <property type="entry name" value="Toll_tir_struct_dom_sf"/>
</dbReference>